<dbReference type="Gene3D" id="3.30.750.24">
    <property type="entry name" value="STAS domain"/>
    <property type="match status" value="1"/>
</dbReference>
<name>A0A7M2YWP4_9ACTN</name>
<dbReference type="Proteomes" id="UP000254134">
    <property type="component" value="Unassembled WGS sequence"/>
</dbReference>
<dbReference type="AlphaFoldDB" id="A0A7M2YWP4"/>
<dbReference type="InterPro" id="IPR002645">
    <property type="entry name" value="STAS_dom"/>
</dbReference>
<dbReference type="EMBL" id="QQZY01000005">
    <property type="protein sequence ID" value="RDI73999.1"/>
    <property type="molecule type" value="Genomic_DNA"/>
</dbReference>
<dbReference type="Pfam" id="PF01740">
    <property type="entry name" value="STAS"/>
    <property type="match status" value="1"/>
</dbReference>
<keyword evidence="3" id="KW-1185">Reference proteome</keyword>
<protein>
    <recommendedName>
        <fullName evidence="1">STAS domain-containing protein</fullName>
    </recommendedName>
</protein>
<accession>A0A7M2YWP4</accession>
<gene>
    <name evidence="2" type="ORF">Gocc_2096</name>
</gene>
<dbReference type="SUPFAM" id="SSF52091">
    <property type="entry name" value="SpoIIaa-like"/>
    <property type="match status" value="1"/>
</dbReference>
<evidence type="ECO:0000259" key="1">
    <source>
        <dbReference type="Pfam" id="PF01740"/>
    </source>
</evidence>
<feature type="domain" description="STAS" evidence="1">
    <location>
        <begin position="30"/>
        <end position="95"/>
    </location>
</feature>
<evidence type="ECO:0000313" key="2">
    <source>
        <dbReference type="EMBL" id="RDI73999.1"/>
    </source>
</evidence>
<dbReference type="InterPro" id="IPR036513">
    <property type="entry name" value="STAS_dom_sf"/>
</dbReference>
<dbReference type="RefSeq" id="WP_181813572.1">
    <property type="nucleotide sequence ID" value="NZ_QQZY01000005.1"/>
</dbReference>
<reference evidence="2 3" key="1">
    <citation type="submission" date="2018-07" db="EMBL/GenBank/DDBJ databases">
        <title>High-quality-draft genome sequence of Gaiella occulta.</title>
        <authorList>
            <person name="Severino R."/>
            <person name="Froufe H.J.C."/>
            <person name="Rainey F.A."/>
            <person name="Barroso C."/>
            <person name="Albuquerque L."/>
            <person name="Lobo-Da-Cunha A."/>
            <person name="Da Costa M.S."/>
            <person name="Egas C."/>
        </authorList>
    </citation>
    <scope>NUCLEOTIDE SEQUENCE [LARGE SCALE GENOMIC DNA]</scope>
    <source>
        <strain evidence="2 3">F2-233</strain>
    </source>
</reference>
<comment type="caution">
    <text evidence="2">The sequence shown here is derived from an EMBL/GenBank/DDBJ whole genome shotgun (WGS) entry which is preliminary data.</text>
</comment>
<organism evidence="2 3">
    <name type="scientific">Gaiella occulta</name>
    <dbReference type="NCBI Taxonomy" id="1002870"/>
    <lineage>
        <taxon>Bacteria</taxon>
        <taxon>Bacillati</taxon>
        <taxon>Actinomycetota</taxon>
        <taxon>Thermoleophilia</taxon>
        <taxon>Gaiellales</taxon>
        <taxon>Gaiellaceae</taxon>
        <taxon>Gaiella</taxon>
    </lineage>
</organism>
<evidence type="ECO:0000313" key="3">
    <source>
        <dbReference type="Proteomes" id="UP000254134"/>
    </source>
</evidence>
<proteinExistence type="predicted"/>
<sequence length="141" mass="15485">MAGETLTWNRSIAVEELKYAYWIRVLPPTFDLEASRGIRTACLRGLERGIAHIIVDLTGVANVHDDGIDMLEAAAEELIAKHGTLWVANHRGDSLELRPVPAEGLSELAGLSAALDSTLAANRLRTSGQRDERRREQCKPS</sequence>
<reference evidence="3" key="2">
    <citation type="journal article" date="2019" name="MicrobiologyOpen">
        <title>High-quality draft genome sequence of Gaiella occulta isolated from a 150 meter deep mineral water borehole and comparison with the genome sequences of other deep-branching lineages of the phylum Actinobacteria.</title>
        <authorList>
            <person name="Severino R."/>
            <person name="Froufe H.J.C."/>
            <person name="Barroso C."/>
            <person name="Albuquerque L."/>
            <person name="Lobo-da-Cunha A."/>
            <person name="da Costa M.S."/>
            <person name="Egas C."/>
        </authorList>
    </citation>
    <scope>NUCLEOTIDE SEQUENCE [LARGE SCALE GENOMIC DNA]</scope>
    <source>
        <strain evidence="3">F2-233</strain>
    </source>
</reference>